<reference evidence="9 10" key="1">
    <citation type="submission" date="2019-03" db="EMBL/GenBank/DDBJ databases">
        <title>Draft genome sequences of novel Actinobacteria.</title>
        <authorList>
            <person name="Sahin N."/>
            <person name="Ay H."/>
            <person name="Saygin H."/>
        </authorList>
    </citation>
    <scope>NUCLEOTIDE SEQUENCE [LARGE SCALE GENOMIC DNA]</scope>
    <source>
        <strain evidence="9 10">JCM 13523</strain>
    </source>
</reference>
<protein>
    <recommendedName>
        <fullName evidence="8">Carrier domain-containing protein</fullName>
    </recommendedName>
</protein>
<accession>A0A4R4ZUE3</accession>
<dbReference type="PROSITE" id="PS00012">
    <property type="entry name" value="PHOSPHOPANTETHEINE"/>
    <property type="match status" value="1"/>
</dbReference>
<dbReference type="Gene3D" id="2.40.110.10">
    <property type="entry name" value="Butyryl-CoA Dehydrogenase, subunit A, domain 2"/>
    <property type="match status" value="1"/>
</dbReference>
<dbReference type="OrthoDB" id="6637748at2"/>
<evidence type="ECO:0000256" key="7">
    <source>
        <dbReference type="RuleBase" id="RU362125"/>
    </source>
</evidence>
<dbReference type="InterPro" id="IPR046373">
    <property type="entry name" value="Acyl-CoA_Oxase/DH_mid-dom_sf"/>
</dbReference>
<dbReference type="SUPFAM" id="SSF47203">
    <property type="entry name" value="Acyl-CoA dehydrogenase C-terminal domain-like"/>
    <property type="match status" value="1"/>
</dbReference>
<dbReference type="InterPro" id="IPR037069">
    <property type="entry name" value="AcylCoA_DH/ox_N_sf"/>
</dbReference>
<evidence type="ECO:0000313" key="9">
    <source>
        <dbReference type="EMBL" id="TDD61589.1"/>
    </source>
</evidence>
<proteinExistence type="inferred from homology"/>
<dbReference type="InterPro" id="IPR009081">
    <property type="entry name" value="PP-bd_ACP"/>
</dbReference>
<dbReference type="InterPro" id="IPR020806">
    <property type="entry name" value="PKS_PP-bd"/>
</dbReference>
<dbReference type="GO" id="GO:0050660">
    <property type="term" value="F:flavin adenine dinucleotide binding"/>
    <property type="evidence" value="ECO:0007669"/>
    <property type="project" value="InterPro"/>
</dbReference>
<dbReference type="GO" id="GO:0005886">
    <property type="term" value="C:plasma membrane"/>
    <property type="evidence" value="ECO:0007669"/>
    <property type="project" value="TreeGrafter"/>
</dbReference>
<comment type="caution">
    <text evidence="9">The sequence shown here is derived from an EMBL/GenBank/DDBJ whole genome shotgun (WGS) entry which is preliminary data.</text>
</comment>
<dbReference type="EMBL" id="SMKX01000013">
    <property type="protein sequence ID" value="TDD61589.1"/>
    <property type="molecule type" value="Genomic_DNA"/>
</dbReference>
<dbReference type="Pfam" id="PF02770">
    <property type="entry name" value="Acyl-CoA_dh_M"/>
    <property type="match status" value="1"/>
</dbReference>
<dbReference type="Proteomes" id="UP000295124">
    <property type="component" value="Unassembled WGS sequence"/>
</dbReference>
<dbReference type="Gene3D" id="1.20.140.10">
    <property type="entry name" value="Butyryl-CoA Dehydrogenase, subunit A, domain 3"/>
    <property type="match status" value="1"/>
</dbReference>
<dbReference type="InterPro" id="IPR013786">
    <property type="entry name" value="AcylCoA_DH/ox_N"/>
</dbReference>
<comment type="cofactor">
    <cofactor evidence="1 7">
        <name>FAD</name>
        <dbReference type="ChEBI" id="CHEBI:57692"/>
    </cofactor>
</comment>
<dbReference type="Pfam" id="PF02771">
    <property type="entry name" value="Acyl-CoA_dh_N"/>
    <property type="match status" value="1"/>
</dbReference>
<dbReference type="Gene3D" id="1.10.1200.10">
    <property type="entry name" value="ACP-like"/>
    <property type="match status" value="1"/>
</dbReference>
<comment type="similarity">
    <text evidence="2 7">Belongs to the acyl-CoA dehydrogenase family.</text>
</comment>
<evidence type="ECO:0000256" key="4">
    <source>
        <dbReference type="ARBA" id="ARBA00022553"/>
    </source>
</evidence>
<dbReference type="InterPro" id="IPR009075">
    <property type="entry name" value="AcylCo_DH/oxidase_C"/>
</dbReference>
<dbReference type="Gene3D" id="1.10.540.10">
    <property type="entry name" value="Acyl-CoA dehydrogenase/oxidase, N-terminal domain"/>
    <property type="match status" value="1"/>
</dbReference>
<dbReference type="GO" id="GO:0003995">
    <property type="term" value="F:acyl-CoA dehydrogenase activity"/>
    <property type="evidence" value="ECO:0007669"/>
    <property type="project" value="TreeGrafter"/>
</dbReference>
<keyword evidence="6 7" id="KW-0274">FAD</keyword>
<organism evidence="9 10">
    <name type="scientific">Kribbella antibiotica</name>
    <dbReference type="NCBI Taxonomy" id="190195"/>
    <lineage>
        <taxon>Bacteria</taxon>
        <taxon>Bacillati</taxon>
        <taxon>Actinomycetota</taxon>
        <taxon>Actinomycetes</taxon>
        <taxon>Propionibacteriales</taxon>
        <taxon>Kribbellaceae</taxon>
        <taxon>Kribbella</taxon>
    </lineage>
</organism>
<dbReference type="PANTHER" id="PTHR43884:SF19">
    <property type="entry name" value="ACYL-COA DEHYDROGENASE FADE4-RELATED"/>
    <property type="match status" value="1"/>
</dbReference>
<dbReference type="Pfam" id="PF00441">
    <property type="entry name" value="Acyl-CoA_dh_1"/>
    <property type="match status" value="1"/>
</dbReference>
<keyword evidence="5 7" id="KW-0285">Flavoprotein</keyword>
<dbReference type="PROSITE" id="PS50075">
    <property type="entry name" value="CARRIER"/>
    <property type="match status" value="1"/>
</dbReference>
<feature type="domain" description="Carrier" evidence="8">
    <location>
        <begin position="501"/>
        <end position="576"/>
    </location>
</feature>
<evidence type="ECO:0000259" key="8">
    <source>
        <dbReference type="PROSITE" id="PS50075"/>
    </source>
</evidence>
<dbReference type="AlphaFoldDB" id="A0A4R4ZUE3"/>
<name>A0A4R4ZUE3_9ACTN</name>
<dbReference type="PANTHER" id="PTHR43884">
    <property type="entry name" value="ACYL-COA DEHYDROGENASE"/>
    <property type="match status" value="1"/>
</dbReference>
<evidence type="ECO:0000256" key="6">
    <source>
        <dbReference type="ARBA" id="ARBA00022827"/>
    </source>
</evidence>
<evidence type="ECO:0000256" key="5">
    <source>
        <dbReference type="ARBA" id="ARBA00022630"/>
    </source>
</evidence>
<dbReference type="InterPro" id="IPR036736">
    <property type="entry name" value="ACP-like_sf"/>
</dbReference>
<keyword evidence="3" id="KW-0596">Phosphopantetheine</keyword>
<evidence type="ECO:0000256" key="1">
    <source>
        <dbReference type="ARBA" id="ARBA00001974"/>
    </source>
</evidence>
<keyword evidence="4" id="KW-0597">Phosphoprotein</keyword>
<dbReference type="InterPro" id="IPR009100">
    <property type="entry name" value="AcylCoA_DH/oxidase_NM_dom_sf"/>
</dbReference>
<keyword evidence="10" id="KW-1185">Reference proteome</keyword>
<evidence type="ECO:0000256" key="3">
    <source>
        <dbReference type="ARBA" id="ARBA00022450"/>
    </source>
</evidence>
<dbReference type="SUPFAM" id="SSF47336">
    <property type="entry name" value="ACP-like"/>
    <property type="match status" value="1"/>
</dbReference>
<dbReference type="Pfam" id="PF00550">
    <property type="entry name" value="PP-binding"/>
    <property type="match status" value="1"/>
</dbReference>
<evidence type="ECO:0000256" key="2">
    <source>
        <dbReference type="ARBA" id="ARBA00009347"/>
    </source>
</evidence>
<dbReference type="InterPro" id="IPR036250">
    <property type="entry name" value="AcylCo_DH-like_C"/>
</dbReference>
<sequence>MNSSETSPNVLQELYAGRIRWELLTPFPEPDASGADAVAVLTALLDDHLDAEEVESSGRLPDGLLEKLQGAGLLRLMVDPELGGLGVSWYGACRVVEAAALRSVAVAFVLSIQNGFGSSVYLPALADGPLRTVIAAKVAAGIISAAADAEPAGAANQSRQTRAVPADGGYLLTGEKLFIGNGAVADFLDVSATLADGSVRLFFVDTSSPGFEVVARHEFMGLRGAPFGMLRLTDVWVPADQLMPESDDWRMRPEPGVHSDLGLRAALGRHLVIGPPALAIARLALEWVQEFAGRRTIDGRGLGSYEEIQRTAGEIAAEVYTIETVQLWCVLGTNTEHDLAAAKNITSLAAWRAIDRAVSVLGGEGYETSRSKAARGVPAHPAERYLRDARALRIAGGVDTMMDRWSQQSNQPTAVPAEPVGDSYLAVQVHRFAVTCHAHPTPTQRQSAVLGRLGGELLTLTLLTARQGTLVAEAAQQQSRHRIEQLWTTLTAELDDATNPTTELGRELLVERIVAQLWAEAFGQVEGDFFSLGGHSMVAVRLAAALRERLGVRVPVRVVLERPTVAELVQYLVHERA</sequence>
<dbReference type="GO" id="GO:0031177">
    <property type="term" value="F:phosphopantetheine binding"/>
    <property type="evidence" value="ECO:0007669"/>
    <property type="project" value="InterPro"/>
</dbReference>
<dbReference type="InterPro" id="IPR006162">
    <property type="entry name" value="Ppantetheine_attach_site"/>
</dbReference>
<evidence type="ECO:0000313" key="10">
    <source>
        <dbReference type="Proteomes" id="UP000295124"/>
    </source>
</evidence>
<dbReference type="InterPro" id="IPR006091">
    <property type="entry name" value="Acyl-CoA_Oxase/DH_mid-dom"/>
</dbReference>
<keyword evidence="7" id="KW-0560">Oxidoreductase</keyword>
<dbReference type="SUPFAM" id="SSF56645">
    <property type="entry name" value="Acyl-CoA dehydrogenase NM domain-like"/>
    <property type="match status" value="1"/>
</dbReference>
<dbReference type="SMART" id="SM00823">
    <property type="entry name" value="PKS_PP"/>
    <property type="match status" value="1"/>
</dbReference>
<gene>
    <name evidence="9" type="ORF">E1263_06785</name>
</gene>
<dbReference type="CDD" id="cd00567">
    <property type="entry name" value="ACAD"/>
    <property type="match status" value="1"/>
</dbReference>
<dbReference type="RefSeq" id="WP_132166307.1">
    <property type="nucleotide sequence ID" value="NZ_SMKX01000013.1"/>
</dbReference>